<protein>
    <recommendedName>
        <fullName evidence="2 8">Site-specific DNA-methyltransferase (adenine-specific)</fullName>
        <ecNumber evidence="2 8">2.1.1.72</ecNumber>
    </recommendedName>
</protein>
<dbReference type="InterPro" id="IPR012263">
    <property type="entry name" value="M_m6A_EcoRV"/>
</dbReference>
<dbReference type="GO" id="GO:0032259">
    <property type="term" value="P:methylation"/>
    <property type="evidence" value="ECO:0007669"/>
    <property type="project" value="UniProtKB-KW"/>
</dbReference>
<dbReference type="InterPro" id="IPR029063">
    <property type="entry name" value="SAM-dependent_MTases_sf"/>
</dbReference>
<evidence type="ECO:0000256" key="6">
    <source>
        <dbReference type="ARBA" id="ARBA00047942"/>
    </source>
</evidence>
<evidence type="ECO:0000256" key="4">
    <source>
        <dbReference type="ARBA" id="ARBA00022679"/>
    </source>
</evidence>
<dbReference type="GO" id="GO:0009007">
    <property type="term" value="F:site-specific DNA-methyltransferase (adenine-specific) activity"/>
    <property type="evidence" value="ECO:0007669"/>
    <property type="project" value="UniProtKB-UniRule"/>
</dbReference>
<dbReference type="PRINTS" id="PR00505">
    <property type="entry name" value="D12N6MTFRASE"/>
</dbReference>
<keyword evidence="4 8" id="KW-0808">Transferase</keyword>
<reference evidence="9 10" key="1">
    <citation type="journal article" date="2013" name="Genome Announc.">
        <title>Draft Genome Sequences of Mycoplasma alkalescens, Mycoplasma arginini, and Mycoplasma bovigenitalium, Three Species with Equivocal Pathogenic Status for Cattle.</title>
        <authorList>
            <person name="Manso-Silvan L."/>
            <person name="Tardy F."/>
            <person name="Baranowski E."/>
            <person name="Barre A."/>
            <person name="Blanchard A."/>
            <person name="Breton M."/>
            <person name="Couture C."/>
            <person name="Citti C."/>
            <person name="Dordet-Frisoni E."/>
            <person name="Dupuy V."/>
            <person name="Gaurivaud P."/>
            <person name="Jacob D."/>
            <person name="Lemaitre C."/>
            <person name="Nikolski M."/>
            <person name="Nouvel L.X."/>
            <person name="Poumarat F."/>
            <person name="Thebault P."/>
            <person name="Theil S."/>
            <person name="Thiaucourt F."/>
            <person name="Sirand-Pugnet P."/>
        </authorList>
    </citation>
    <scope>NUCLEOTIDE SEQUENCE [LARGE SCALE GENOMIC DNA]</scope>
    <source>
        <strain evidence="9 10">14918</strain>
    </source>
</reference>
<dbReference type="Pfam" id="PF02086">
    <property type="entry name" value="MethyltransfD12"/>
    <property type="match status" value="1"/>
</dbReference>
<keyword evidence="3 8" id="KW-0489">Methyltransferase</keyword>
<feature type="binding site" evidence="7">
    <location>
        <position position="39"/>
    </location>
    <ligand>
        <name>S-adenosyl-L-methionine</name>
        <dbReference type="ChEBI" id="CHEBI:59789"/>
    </ligand>
</feature>
<dbReference type="PIRSF" id="PIRSF000398">
    <property type="entry name" value="M_m6A_EcoRV"/>
    <property type="match status" value="1"/>
</dbReference>
<comment type="similarity">
    <text evidence="1 8">Belongs to the N(4)/N(6)-methyltransferase family.</text>
</comment>
<evidence type="ECO:0000256" key="7">
    <source>
        <dbReference type="PIRSR" id="PIRSR000398-1"/>
    </source>
</evidence>
<organism evidence="9 10">
    <name type="scientific">Metamycoplasma alkalescens 14918</name>
    <dbReference type="NCBI Taxonomy" id="1188234"/>
    <lineage>
        <taxon>Bacteria</taxon>
        <taxon>Bacillati</taxon>
        <taxon>Mycoplasmatota</taxon>
        <taxon>Mycoplasmoidales</taxon>
        <taxon>Metamycoplasmataceae</taxon>
        <taxon>Metamycoplasma</taxon>
    </lineage>
</organism>
<dbReference type="REBASE" id="66272">
    <property type="entry name" value="M.Mal14918ORF6560P"/>
</dbReference>
<dbReference type="Proteomes" id="UP000013137">
    <property type="component" value="Unassembled WGS sequence"/>
</dbReference>
<feature type="binding site" evidence="7">
    <location>
        <position position="214"/>
    </location>
    <ligand>
        <name>S-adenosyl-L-methionine</name>
        <dbReference type="ChEBI" id="CHEBI:59789"/>
    </ligand>
</feature>
<dbReference type="AlphaFoldDB" id="N9U9M3"/>
<evidence type="ECO:0000256" key="1">
    <source>
        <dbReference type="ARBA" id="ARBA00006594"/>
    </source>
</evidence>
<evidence type="ECO:0000256" key="5">
    <source>
        <dbReference type="ARBA" id="ARBA00022691"/>
    </source>
</evidence>
<comment type="catalytic activity">
    <reaction evidence="6 8">
        <text>a 2'-deoxyadenosine in DNA + S-adenosyl-L-methionine = an N(6)-methyl-2'-deoxyadenosine in DNA + S-adenosyl-L-homocysteine + H(+)</text>
        <dbReference type="Rhea" id="RHEA:15197"/>
        <dbReference type="Rhea" id="RHEA-COMP:12418"/>
        <dbReference type="Rhea" id="RHEA-COMP:12419"/>
        <dbReference type="ChEBI" id="CHEBI:15378"/>
        <dbReference type="ChEBI" id="CHEBI:57856"/>
        <dbReference type="ChEBI" id="CHEBI:59789"/>
        <dbReference type="ChEBI" id="CHEBI:90615"/>
        <dbReference type="ChEBI" id="CHEBI:90616"/>
        <dbReference type="EC" id="2.1.1.72"/>
    </reaction>
</comment>
<dbReference type="GO" id="GO:1904047">
    <property type="term" value="F:S-adenosyl-L-methionine binding"/>
    <property type="evidence" value="ECO:0007669"/>
    <property type="project" value="TreeGrafter"/>
</dbReference>
<comment type="caution">
    <text evidence="9">The sequence shown here is derived from an EMBL/GenBank/DDBJ whole genome shotgun (WGS) entry which is preliminary data.</text>
</comment>
<dbReference type="EC" id="2.1.1.72" evidence="2 8"/>
<evidence type="ECO:0000256" key="2">
    <source>
        <dbReference type="ARBA" id="ARBA00011900"/>
    </source>
</evidence>
<dbReference type="InterPro" id="IPR012327">
    <property type="entry name" value="MeTrfase_D12"/>
</dbReference>
<feature type="binding site" evidence="7">
    <location>
        <position position="80"/>
    </location>
    <ligand>
        <name>S-adenosyl-L-methionine</name>
        <dbReference type="ChEBI" id="CHEBI:59789"/>
    </ligand>
</feature>
<proteinExistence type="inferred from homology"/>
<evidence type="ECO:0000256" key="8">
    <source>
        <dbReference type="RuleBase" id="RU361257"/>
    </source>
</evidence>
<evidence type="ECO:0000313" key="9">
    <source>
        <dbReference type="EMBL" id="ENY53628.1"/>
    </source>
</evidence>
<dbReference type="OrthoDB" id="9805629at2"/>
<keyword evidence="5 8" id="KW-0949">S-adenosyl-L-methionine</keyword>
<dbReference type="PROSITE" id="PS00092">
    <property type="entry name" value="N6_MTASE"/>
    <property type="match status" value="1"/>
</dbReference>
<dbReference type="RefSeq" id="WP_002882110.1">
    <property type="nucleotide sequence ID" value="NZ_AMWK01000016.1"/>
</dbReference>
<dbReference type="PANTHER" id="PTHR30481:SF3">
    <property type="entry name" value="DNA ADENINE METHYLASE"/>
    <property type="match status" value="1"/>
</dbReference>
<accession>N9U9M3</accession>
<evidence type="ECO:0000313" key="10">
    <source>
        <dbReference type="Proteomes" id="UP000013137"/>
    </source>
</evidence>
<dbReference type="SUPFAM" id="SSF53335">
    <property type="entry name" value="S-adenosyl-L-methionine-dependent methyltransferases"/>
    <property type="match status" value="1"/>
</dbReference>
<sequence length="302" mass="35547">MTSETFKNSLNSLNPSINASIKLDDNLSPKPFVKWVGGKTQLLNQIKEFVPKKFNNYFEPFVGGGALFFSLTPKKAIINDTNEELISAYKCFLDDYKYNKLVDKLKEHESKHSKEYYYLIRNLDRFPDFDKMKDFERAARLIYLNKSCYNGLYRVNKSGFYNTPIGDKKNIKTFDPINFSMLKKYFSKAKIKIRNLDFSSCVKKAKKDDFVYFDPPYDIYPGQNNFIDYNSKKFNKEEQIRLRDVALELTKKGVKVMLSNHNTEFINEIYKDFNIHIIKAKRLINSNKNKRGEVEEVIITNY</sequence>
<name>N9U9M3_9BACT</name>
<dbReference type="Gene3D" id="3.40.50.150">
    <property type="entry name" value="Vaccinia Virus protein VP39"/>
    <property type="match status" value="1"/>
</dbReference>
<dbReference type="GO" id="GO:0043565">
    <property type="term" value="F:sequence-specific DNA binding"/>
    <property type="evidence" value="ECO:0007669"/>
    <property type="project" value="TreeGrafter"/>
</dbReference>
<dbReference type="GO" id="GO:0009307">
    <property type="term" value="P:DNA restriction-modification system"/>
    <property type="evidence" value="ECO:0007669"/>
    <property type="project" value="InterPro"/>
</dbReference>
<feature type="binding site" evidence="7">
    <location>
        <position position="35"/>
    </location>
    <ligand>
        <name>S-adenosyl-L-methionine</name>
        <dbReference type="ChEBI" id="CHEBI:59789"/>
    </ligand>
</feature>
<dbReference type="PANTHER" id="PTHR30481">
    <property type="entry name" value="DNA ADENINE METHYLASE"/>
    <property type="match status" value="1"/>
</dbReference>
<evidence type="ECO:0000256" key="3">
    <source>
        <dbReference type="ARBA" id="ARBA00022603"/>
    </source>
</evidence>
<dbReference type="PATRIC" id="fig|1188234.3.peg.633"/>
<dbReference type="InterPro" id="IPR023095">
    <property type="entry name" value="Ade_MeTrfase_dom_2"/>
</dbReference>
<keyword evidence="10" id="KW-1185">Reference proteome</keyword>
<dbReference type="EMBL" id="AMWK01000016">
    <property type="protein sequence ID" value="ENY53628.1"/>
    <property type="molecule type" value="Genomic_DNA"/>
</dbReference>
<dbReference type="GO" id="GO:0006298">
    <property type="term" value="P:mismatch repair"/>
    <property type="evidence" value="ECO:0007669"/>
    <property type="project" value="TreeGrafter"/>
</dbReference>
<dbReference type="NCBIfam" id="TIGR00571">
    <property type="entry name" value="dam"/>
    <property type="match status" value="1"/>
</dbReference>
<dbReference type="InterPro" id="IPR002052">
    <property type="entry name" value="DNA_methylase_N6_adenine_CS"/>
</dbReference>
<gene>
    <name evidence="9" type="primary">dam</name>
    <name evidence="9" type="ORF">MALK_6560</name>
</gene>
<dbReference type="Gene3D" id="1.10.1020.10">
    <property type="entry name" value="Adenine-specific Methyltransferase, Domain 2"/>
    <property type="match status" value="1"/>
</dbReference>
<dbReference type="eggNOG" id="COG0338">
    <property type="taxonomic scope" value="Bacteria"/>
</dbReference>